<proteinExistence type="predicted"/>
<gene>
    <name evidence="2" type="ORF">SAMN05444695_103309</name>
</gene>
<keyword evidence="3" id="KW-1185">Reference proteome</keyword>
<dbReference type="AlphaFoldDB" id="A0A1G8FK99"/>
<dbReference type="Gene3D" id="2.170.150.40">
    <property type="entry name" value="Domain of unknown function (DUF427)"/>
    <property type="match status" value="2"/>
</dbReference>
<accession>A0A1G8FK99</accession>
<protein>
    <submittedName>
        <fullName evidence="2">Uncharacterized conserved protein, DUF427 family</fullName>
    </submittedName>
</protein>
<dbReference type="InterPro" id="IPR007361">
    <property type="entry name" value="DUF427"/>
</dbReference>
<evidence type="ECO:0000259" key="1">
    <source>
        <dbReference type="Pfam" id="PF04248"/>
    </source>
</evidence>
<dbReference type="Pfam" id="PF04248">
    <property type="entry name" value="NTP_transf_9"/>
    <property type="match status" value="1"/>
</dbReference>
<dbReference type="EMBL" id="FNDN01000003">
    <property type="protein sequence ID" value="SDH82528.1"/>
    <property type="molecule type" value="Genomic_DNA"/>
</dbReference>
<name>A0A1G8FK99_9NOCA</name>
<dbReference type="InterPro" id="IPR038694">
    <property type="entry name" value="DUF427_sf"/>
</dbReference>
<evidence type="ECO:0000313" key="2">
    <source>
        <dbReference type="EMBL" id="SDH82528.1"/>
    </source>
</evidence>
<feature type="domain" description="DUF427" evidence="1">
    <location>
        <begin position="138"/>
        <end position="228"/>
    </location>
</feature>
<reference evidence="2 3" key="1">
    <citation type="submission" date="2016-10" db="EMBL/GenBank/DDBJ databases">
        <authorList>
            <person name="de Groot N.N."/>
        </authorList>
    </citation>
    <scope>NUCLEOTIDE SEQUENCE [LARGE SCALE GENOMIC DNA]</scope>
    <source>
        <strain evidence="2 3">DSM 44892</strain>
    </source>
</reference>
<dbReference type="PANTHER" id="PTHR34310:SF9">
    <property type="entry name" value="BLR5716 PROTEIN"/>
    <property type="match status" value="1"/>
</dbReference>
<organism evidence="2 3">
    <name type="scientific">Rhodococcus triatomae</name>
    <dbReference type="NCBI Taxonomy" id="300028"/>
    <lineage>
        <taxon>Bacteria</taxon>
        <taxon>Bacillati</taxon>
        <taxon>Actinomycetota</taxon>
        <taxon>Actinomycetes</taxon>
        <taxon>Mycobacteriales</taxon>
        <taxon>Nocardiaceae</taxon>
        <taxon>Rhodococcus</taxon>
    </lineage>
</organism>
<dbReference type="PANTHER" id="PTHR34310">
    <property type="entry name" value="DUF427 DOMAIN PROTEIN (AFU_ORTHOLOGUE AFUA_3G02220)"/>
    <property type="match status" value="1"/>
</dbReference>
<evidence type="ECO:0000313" key="3">
    <source>
        <dbReference type="Proteomes" id="UP000183263"/>
    </source>
</evidence>
<dbReference type="Proteomes" id="UP000183263">
    <property type="component" value="Unassembled WGS sequence"/>
</dbReference>
<sequence length="237" mass="26751">MAVEMRTELAGLRKSARCEPTPKRVRVRSGDATIVDSTSAVLVWEPQQHVPSYAFPTGDIAADLTPRTHTARGIEFDVVVGGLRVGQAVRLADPGLQEYVLLHVDDGRWYEEDDPIDGHPRDPFHRIDVRSCSRLLTIGCDGERIAESADHRMLFETGFPFARFYLPVEHVLIELVPSATRTWCPYKGEATYFDAHVGRGVLRDVAWSYPTPFDESRAITGLVAFYQEKLDVRLERR</sequence>
<dbReference type="RefSeq" id="WP_072736585.1">
    <property type="nucleotide sequence ID" value="NZ_CP048813.1"/>
</dbReference>